<dbReference type="SUPFAM" id="SSF50249">
    <property type="entry name" value="Nucleic acid-binding proteins"/>
    <property type="match status" value="5"/>
</dbReference>
<feature type="compositionally biased region" description="Basic and acidic residues" evidence="4">
    <location>
        <begin position="517"/>
        <end position="531"/>
    </location>
</feature>
<evidence type="ECO:0000256" key="3">
    <source>
        <dbReference type="ARBA" id="ARBA00023274"/>
    </source>
</evidence>
<feature type="domain" description="S1 motif" evidence="5">
    <location>
        <begin position="449"/>
        <end position="518"/>
    </location>
</feature>
<dbReference type="PROSITE" id="PS50126">
    <property type="entry name" value="S1"/>
    <property type="match status" value="5"/>
</dbReference>
<feature type="domain" description="S1 motif" evidence="5">
    <location>
        <begin position="269"/>
        <end position="333"/>
    </location>
</feature>
<keyword evidence="2 6" id="KW-0689">Ribosomal protein</keyword>
<dbReference type="eggNOG" id="COG0539">
    <property type="taxonomic scope" value="Bacteria"/>
</dbReference>
<evidence type="ECO:0000313" key="6">
    <source>
        <dbReference type="EMBL" id="AKQ66439.1"/>
    </source>
</evidence>
<dbReference type="Gene3D" id="2.40.50.140">
    <property type="entry name" value="Nucleic acid-binding proteins"/>
    <property type="match status" value="5"/>
</dbReference>
<feature type="domain" description="S1 motif" evidence="5">
    <location>
        <begin position="185"/>
        <end position="251"/>
    </location>
</feature>
<dbReference type="GO" id="GO:0003729">
    <property type="term" value="F:mRNA binding"/>
    <property type="evidence" value="ECO:0007669"/>
    <property type="project" value="UniProtKB-ARBA"/>
</dbReference>
<evidence type="ECO:0000313" key="7">
    <source>
        <dbReference type="Proteomes" id="UP000009026"/>
    </source>
</evidence>
<feature type="compositionally biased region" description="Low complexity" evidence="4">
    <location>
        <begin position="114"/>
        <end position="136"/>
    </location>
</feature>
<protein>
    <submittedName>
        <fullName evidence="6">SSU ribosomal protein S1p</fullName>
    </submittedName>
</protein>
<dbReference type="EMBL" id="CP012109">
    <property type="protein sequence ID" value="AKQ66439.1"/>
    <property type="molecule type" value="Genomic_DNA"/>
</dbReference>
<dbReference type="Proteomes" id="UP000009026">
    <property type="component" value="Chromosome"/>
</dbReference>
<dbReference type="PANTHER" id="PTHR10724">
    <property type="entry name" value="30S RIBOSOMAL PROTEIN S1"/>
    <property type="match status" value="1"/>
</dbReference>
<name>A0A0H4WUG4_9BACT</name>
<feature type="compositionally biased region" description="Pro residues" evidence="4">
    <location>
        <begin position="137"/>
        <end position="148"/>
    </location>
</feature>
<feature type="domain" description="S1 motif" evidence="5">
    <location>
        <begin position="354"/>
        <end position="432"/>
    </location>
</feature>
<dbReference type="GO" id="GO:0003735">
    <property type="term" value="F:structural constituent of ribosome"/>
    <property type="evidence" value="ECO:0007669"/>
    <property type="project" value="TreeGrafter"/>
</dbReference>
<keyword evidence="3" id="KW-0687">Ribonucleoprotein</keyword>
<dbReference type="Pfam" id="PF00575">
    <property type="entry name" value="S1"/>
    <property type="match status" value="4"/>
</dbReference>
<dbReference type="CDD" id="cd04465">
    <property type="entry name" value="S1_RPS1_repeat_ec2_hs2"/>
    <property type="match status" value="1"/>
</dbReference>
<accession>A0A0H4WUG4</accession>
<evidence type="ECO:0000256" key="2">
    <source>
        <dbReference type="ARBA" id="ARBA00022980"/>
    </source>
</evidence>
<gene>
    <name evidence="6" type="ORF">A176_003351</name>
</gene>
<keyword evidence="7" id="KW-1185">Reference proteome</keyword>
<dbReference type="eggNOG" id="COG1185">
    <property type="taxonomic scope" value="Bacteria"/>
</dbReference>
<dbReference type="GO" id="GO:0006412">
    <property type="term" value="P:translation"/>
    <property type="evidence" value="ECO:0007669"/>
    <property type="project" value="TreeGrafter"/>
</dbReference>
<organism evidence="6 7">
    <name type="scientific">Pseudomyxococcus hansupus</name>
    <dbReference type="NCBI Taxonomy" id="1297742"/>
    <lineage>
        <taxon>Bacteria</taxon>
        <taxon>Pseudomonadati</taxon>
        <taxon>Myxococcota</taxon>
        <taxon>Myxococcia</taxon>
        <taxon>Myxococcales</taxon>
        <taxon>Cystobacterineae</taxon>
        <taxon>Myxococcaceae</taxon>
        <taxon>Pseudomyxococcus</taxon>
    </lineage>
</organism>
<feature type="compositionally biased region" description="Basic and acidic residues" evidence="4">
    <location>
        <begin position="50"/>
        <end position="63"/>
    </location>
</feature>
<dbReference type="GO" id="GO:0005840">
    <property type="term" value="C:ribosome"/>
    <property type="evidence" value="ECO:0007669"/>
    <property type="project" value="UniProtKB-KW"/>
</dbReference>
<dbReference type="PRINTS" id="PR00681">
    <property type="entry name" value="RIBOSOMALS1"/>
</dbReference>
<dbReference type="KEGG" id="mym:A176_003351"/>
<proteinExistence type="inferred from homology"/>
<dbReference type="GO" id="GO:0005737">
    <property type="term" value="C:cytoplasm"/>
    <property type="evidence" value="ECO:0007669"/>
    <property type="project" value="UniProtKB-ARBA"/>
</dbReference>
<evidence type="ECO:0000256" key="4">
    <source>
        <dbReference type="SAM" id="MobiDB-lite"/>
    </source>
</evidence>
<feature type="compositionally biased region" description="Basic and acidic residues" evidence="4">
    <location>
        <begin position="71"/>
        <end position="91"/>
    </location>
</feature>
<feature type="region of interest" description="Disordered" evidence="4">
    <location>
        <begin position="1"/>
        <end position="151"/>
    </location>
</feature>
<evidence type="ECO:0000259" key="5">
    <source>
        <dbReference type="PROSITE" id="PS50126"/>
    </source>
</evidence>
<dbReference type="SMART" id="SM00316">
    <property type="entry name" value="S1"/>
    <property type="match status" value="5"/>
</dbReference>
<sequence>MSDEKNGSNSGGMGPKKPKATFGDVMLGIPSGGSRSEGGRGEQRGGGGRGGERGGGRGERDAQPRPSGSAPREDRGPRGGGDRRGGGERRGQGPMVVVKRATGAIETRGPVGDAPADATATSEETSAAAEASAATPAPSPRPVTPTPAPTSALYEEVPESQSFAEMFEAQAKEGGTPSRKGLRVGEKVRGTIFQLGADTAFVSVEGAAKSEAMIELRELKDDEGILRFGVGDTIDAHVVEVGAKGILLSRALAKGSANLALLAEARASGMPVEGLVLSVNKGGVEVAIGDIRAFCPISQLDLRYVEKPDQFIGEKLQFRVSEVRERNVVLSRRALLEDEQRQLAAETRKNLAQGKIVKGKVTGVRDFGVFVDLGGVEGMIPVSELSYTRVGHPSDVVKVGDEVEVEILRMEAGQPNSPDKSKQKERITLSMRSRQEDPFQKALSEINEGDRLQGKVVRLQQFGAFVELRPGVDGLVHISALSDRRIAHPRDVVQEGEVIWVSVEKIDTQEKRIGLRRISEEEAQRPPEERASAAAAPAQPAAPRPKVGQVVMGKVDRIEPYGVFLAFPGGKGLLPASETGTERGTDLRKHYSLGQEVKVAILDIDASGKIRLSVTAAIRAEERAEVEAWQKTQQPQGAGKKGFGTFADLLSKARK</sequence>
<evidence type="ECO:0000256" key="1">
    <source>
        <dbReference type="ARBA" id="ARBA00006767"/>
    </source>
</evidence>
<feature type="domain" description="S1 motif" evidence="5">
    <location>
        <begin position="548"/>
        <end position="615"/>
    </location>
</feature>
<dbReference type="STRING" id="1297742.A176_003351"/>
<comment type="similarity">
    <text evidence="1">Belongs to the bacterial ribosomal protein bS1 family.</text>
</comment>
<dbReference type="InterPro" id="IPR050437">
    <property type="entry name" value="Ribos_protein_bS1-like"/>
</dbReference>
<dbReference type="FunFam" id="2.40.50.140:FF:000051">
    <property type="entry name" value="RNA-binding transcriptional accessory protein"/>
    <property type="match status" value="1"/>
</dbReference>
<dbReference type="InterPro" id="IPR003029">
    <property type="entry name" value="S1_domain"/>
</dbReference>
<dbReference type="InterPro" id="IPR035104">
    <property type="entry name" value="Ribosomal_protein_S1-like"/>
</dbReference>
<dbReference type="PANTHER" id="PTHR10724:SF7">
    <property type="entry name" value="SMALL RIBOSOMAL SUBUNIT PROTEIN BS1C"/>
    <property type="match status" value="1"/>
</dbReference>
<dbReference type="PATRIC" id="fig|1297742.4.peg.3380"/>
<reference evidence="6 7" key="1">
    <citation type="journal article" date="2016" name="PLoS ONE">
        <title>Complete Genome Sequence and Comparative Genomics of a Novel Myxobacterium Myxococcus hansupus.</title>
        <authorList>
            <person name="Sharma G."/>
            <person name="Narwani T."/>
            <person name="Subramanian S."/>
        </authorList>
    </citation>
    <scope>NUCLEOTIDE SEQUENCE [LARGE SCALE GENOMIC DNA]</scope>
    <source>
        <strain evidence="7">mixupus</strain>
    </source>
</reference>
<dbReference type="AlphaFoldDB" id="A0A0H4WUG4"/>
<feature type="compositionally biased region" description="Low complexity" evidence="4">
    <location>
        <begin position="532"/>
        <end position="545"/>
    </location>
</feature>
<dbReference type="InterPro" id="IPR012340">
    <property type="entry name" value="NA-bd_OB-fold"/>
</dbReference>
<dbReference type="CDD" id="cd05688">
    <property type="entry name" value="S1_RPS1_repeat_ec3"/>
    <property type="match status" value="1"/>
</dbReference>
<feature type="region of interest" description="Disordered" evidence="4">
    <location>
        <begin position="517"/>
        <end position="547"/>
    </location>
</feature>